<dbReference type="Pfam" id="PF00293">
    <property type="entry name" value="NUDIX"/>
    <property type="match status" value="1"/>
</dbReference>
<dbReference type="GO" id="GO:0006637">
    <property type="term" value="P:acyl-CoA metabolic process"/>
    <property type="evidence" value="ECO:0007669"/>
    <property type="project" value="UniProtKB-ARBA"/>
</dbReference>
<keyword evidence="9" id="KW-1185">Reference proteome</keyword>
<sequence>MRRLRTAVRMIRYLPISASPPPCPRQSSLPKLAMYPRGRRLHILAQQLRHYRPSGPDESVLDDRDKVSSTAVLPVSSASDDIRRSTPSSARAAVLVCIFEGDCGDLRVILTKRSSNLSTHSGEVSLPGGKAEERDADDRETALREAKEEIGLDPSIVTVVTNLKPFLSKHLLRVTPIIGILPDKQSFVPLLNASEVDEMFDAPLEMFLKEENHRSEELEWEGGKSLFHFFDYMTGKKTYLIWGMTANILIRAASIVYKRPPAFSEYLPKL</sequence>
<protein>
    <recommendedName>
        <fullName evidence="7">Nudix hydrolase domain-containing protein</fullName>
    </recommendedName>
</protein>
<evidence type="ECO:0000313" key="8">
    <source>
        <dbReference type="EMBL" id="KAG6535820.1"/>
    </source>
</evidence>
<dbReference type="InterPro" id="IPR045121">
    <property type="entry name" value="CoAse"/>
</dbReference>
<keyword evidence="3" id="KW-0479">Metal-binding</keyword>
<dbReference type="PANTHER" id="PTHR12992:SF24">
    <property type="entry name" value="PEROXISOMAL COENZYME A DIPHOSPHATASE NUDT7"/>
    <property type="match status" value="1"/>
</dbReference>
<dbReference type="PANTHER" id="PTHR12992">
    <property type="entry name" value="NUDIX HYDROLASE"/>
    <property type="match status" value="1"/>
</dbReference>
<dbReference type="GO" id="GO:0005737">
    <property type="term" value="C:cytoplasm"/>
    <property type="evidence" value="ECO:0007669"/>
    <property type="project" value="UniProtKB-ARBA"/>
</dbReference>
<evidence type="ECO:0000256" key="2">
    <source>
        <dbReference type="ARBA" id="ARBA00001946"/>
    </source>
</evidence>
<dbReference type="CDD" id="cd03426">
    <property type="entry name" value="NUDIX_CoAse_Nudt7"/>
    <property type="match status" value="1"/>
</dbReference>
<proteinExistence type="predicted"/>
<dbReference type="GO" id="GO:0015938">
    <property type="term" value="P:coenzyme A catabolic process"/>
    <property type="evidence" value="ECO:0007669"/>
    <property type="project" value="TreeGrafter"/>
</dbReference>
<keyword evidence="6" id="KW-0464">Manganese</keyword>
<dbReference type="PROSITE" id="PS51462">
    <property type="entry name" value="NUDIX"/>
    <property type="match status" value="1"/>
</dbReference>
<evidence type="ECO:0000259" key="7">
    <source>
        <dbReference type="PROSITE" id="PS51462"/>
    </source>
</evidence>
<evidence type="ECO:0000313" key="9">
    <source>
        <dbReference type="Proteomes" id="UP000734854"/>
    </source>
</evidence>
<dbReference type="EMBL" id="JACMSC010000001">
    <property type="protein sequence ID" value="KAG6535820.1"/>
    <property type="molecule type" value="Genomic_DNA"/>
</dbReference>
<keyword evidence="4" id="KW-0378">Hydrolase</keyword>
<evidence type="ECO:0000256" key="5">
    <source>
        <dbReference type="ARBA" id="ARBA00022842"/>
    </source>
</evidence>
<comment type="cofactor">
    <cofactor evidence="2">
        <name>Mg(2+)</name>
        <dbReference type="ChEBI" id="CHEBI:18420"/>
    </cofactor>
</comment>
<dbReference type="GO" id="GO:0008893">
    <property type="term" value="F:guanosine-3',5'-bis(diphosphate) 3'-diphosphatase activity"/>
    <property type="evidence" value="ECO:0007669"/>
    <property type="project" value="UniProtKB-ARBA"/>
</dbReference>
<gene>
    <name evidence="8" type="ORF">ZIOFF_000849</name>
</gene>
<dbReference type="GO" id="GO:0015937">
    <property type="term" value="P:coenzyme A biosynthetic process"/>
    <property type="evidence" value="ECO:0007669"/>
    <property type="project" value="UniProtKB-ARBA"/>
</dbReference>
<organism evidence="8 9">
    <name type="scientific">Zingiber officinale</name>
    <name type="common">Ginger</name>
    <name type="synonym">Amomum zingiber</name>
    <dbReference type="NCBI Taxonomy" id="94328"/>
    <lineage>
        <taxon>Eukaryota</taxon>
        <taxon>Viridiplantae</taxon>
        <taxon>Streptophyta</taxon>
        <taxon>Embryophyta</taxon>
        <taxon>Tracheophyta</taxon>
        <taxon>Spermatophyta</taxon>
        <taxon>Magnoliopsida</taxon>
        <taxon>Liliopsida</taxon>
        <taxon>Zingiberales</taxon>
        <taxon>Zingiberaceae</taxon>
        <taxon>Zingiber</taxon>
    </lineage>
</organism>
<evidence type="ECO:0000256" key="1">
    <source>
        <dbReference type="ARBA" id="ARBA00001936"/>
    </source>
</evidence>
<reference evidence="8 9" key="1">
    <citation type="submission" date="2020-08" db="EMBL/GenBank/DDBJ databases">
        <title>Plant Genome Project.</title>
        <authorList>
            <person name="Zhang R.-G."/>
        </authorList>
    </citation>
    <scope>NUCLEOTIDE SEQUENCE [LARGE SCALE GENOMIC DNA]</scope>
    <source>
        <tissue evidence="8">Rhizome</tissue>
    </source>
</reference>
<dbReference type="OrthoDB" id="206213at2759"/>
<dbReference type="AlphaFoldDB" id="A0A8J5IIT8"/>
<name>A0A8J5IIT8_ZINOF</name>
<evidence type="ECO:0000256" key="6">
    <source>
        <dbReference type="ARBA" id="ARBA00023211"/>
    </source>
</evidence>
<dbReference type="GO" id="GO:0010945">
    <property type="term" value="F:coenzyme A diphosphatase activity"/>
    <property type="evidence" value="ECO:0007669"/>
    <property type="project" value="InterPro"/>
</dbReference>
<evidence type="ECO:0000256" key="3">
    <source>
        <dbReference type="ARBA" id="ARBA00022723"/>
    </source>
</evidence>
<comment type="caution">
    <text evidence="8">The sequence shown here is derived from an EMBL/GenBank/DDBJ whole genome shotgun (WGS) entry which is preliminary data.</text>
</comment>
<dbReference type="Proteomes" id="UP000734854">
    <property type="component" value="Unassembled WGS sequence"/>
</dbReference>
<evidence type="ECO:0000256" key="4">
    <source>
        <dbReference type="ARBA" id="ARBA00022801"/>
    </source>
</evidence>
<comment type="cofactor">
    <cofactor evidence="1">
        <name>Mn(2+)</name>
        <dbReference type="ChEBI" id="CHEBI:29035"/>
    </cofactor>
</comment>
<keyword evidence="5" id="KW-0460">Magnesium</keyword>
<dbReference type="FunFam" id="3.90.79.10:FF:000036">
    <property type="entry name" value="Nudix hydrolase 11"/>
    <property type="match status" value="1"/>
</dbReference>
<feature type="domain" description="Nudix hydrolase" evidence="7">
    <location>
        <begin position="89"/>
        <end position="245"/>
    </location>
</feature>
<accession>A0A8J5IIT8</accession>
<dbReference type="InterPro" id="IPR000086">
    <property type="entry name" value="NUDIX_hydrolase_dom"/>
</dbReference>
<dbReference type="GO" id="GO:0046872">
    <property type="term" value="F:metal ion binding"/>
    <property type="evidence" value="ECO:0007669"/>
    <property type="project" value="UniProtKB-KW"/>
</dbReference>